<name>A0A290X1G7_9BURK</name>
<proteinExistence type="predicted"/>
<keyword evidence="5" id="KW-0411">Iron-sulfur</keyword>
<dbReference type="GO" id="GO:0046872">
    <property type="term" value="F:metal ion binding"/>
    <property type="evidence" value="ECO:0007669"/>
    <property type="project" value="UniProtKB-KW"/>
</dbReference>
<keyword evidence="4" id="KW-0408">Iron</keyword>
<keyword evidence="9" id="KW-1185">Reference proteome</keyword>
<dbReference type="AlphaFoldDB" id="A0A290X1G7"/>
<dbReference type="Proteomes" id="UP000218437">
    <property type="component" value="Chromosome"/>
</dbReference>
<dbReference type="Pfam" id="PF13806">
    <property type="entry name" value="Rieske_2"/>
    <property type="match status" value="1"/>
</dbReference>
<evidence type="ECO:0000256" key="3">
    <source>
        <dbReference type="ARBA" id="ARBA00023002"/>
    </source>
</evidence>
<feature type="domain" description="Rieske" evidence="7">
    <location>
        <begin position="5"/>
        <end position="106"/>
    </location>
</feature>
<reference evidence="8 9" key="1">
    <citation type="submission" date="2017-09" db="EMBL/GenBank/DDBJ databases">
        <title>Complete genome sequence of Janthinobacterium svalbardensis PAMC 27463.</title>
        <authorList>
            <person name="Cho Y.-J."/>
            <person name="Cho A."/>
            <person name="Kim O.-S."/>
            <person name="Lee J.-I."/>
        </authorList>
    </citation>
    <scope>NUCLEOTIDE SEQUENCE [LARGE SCALE GENOMIC DNA]</scope>
    <source>
        <strain evidence="8 9">PAMC 27463</strain>
    </source>
</reference>
<evidence type="ECO:0000313" key="9">
    <source>
        <dbReference type="Proteomes" id="UP000218437"/>
    </source>
</evidence>
<dbReference type="InterPro" id="IPR017941">
    <property type="entry name" value="Rieske_2Fe-2S"/>
</dbReference>
<dbReference type="SUPFAM" id="SSF50022">
    <property type="entry name" value="ISP domain"/>
    <property type="match status" value="1"/>
</dbReference>
<sequence>MPEQWKMICRLKDMPQAGARMVQRGLAWQDLPGVALFRAVDDTVYALLDTVPCLGGPLAHGVLMEINLMGPKNSWIIELDSGRLVAPVQGMARMYAVRIMDGRIYLDVNELNIPASKAEQALAGSYAVLPHVQMAV</sequence>
<keyword evidence="1" id="KW-0001">2Fe-2S</keyword>
<dbReference type="GO" id="GO:0051537">
    <property type="term" value="F:2 iron, 2 sulfur cluster binding"/>
    <property type="evidence" value="ECO:0007669"/>
    <property type="project" value="UniProtKB-KW"/>
</dbReference>
<evidence type="ECO:0000256" key="5">
    <source>
        <dbReference type="ARBA" id="ARBA00023014"/>
    </source>
</evidence>
<dbReference type="PROSITE" id="PS51296">
    <property type="entry name" value="RIESKE"/>
    <property type="match status" value="1"/>
</dbReference>
<evidence type="ECO:0000256" key="2">
    <source>
        <dbReference type="ARBA" id="ARBA00022723"/>
    </source>
</evidence>
<dbReference type="GO" id="GO:0042128">
    <property type="term" value="P:nitrate assimilation"/>
    <property type="evidence" value="ECO:0007669"/>
    <property type="project" value="UniProtKB-KW"/>
</dbReference>
<keyword evidence="6" id="KW-0534">Nitrate assimilation</keyword>
<dbReference type="GO" id="GO:0008942">
    <property type="term" value="F:nitrite reductase [NAD(P)H] activity"/>
    <property type="evidence" value="ECO:0007669"/>
    <property type="project" value="InterPro"/>
</dbReference>
<dbReference type="EMBL" id="CP023422">
    <property type="protein sequence ID" value="ATD63002.1"/>
    <property type="molecule type" value="Genomic_DNA"/>
</dbReference>
<dbReference type="InterPro" id="IPR012748">
    <property type="entry name" value="Rieske-like_NirD"/>
</dbReference>
<accession>A0A290X1G7</accession>
<evidence type="ECO:0000256" key="4">
    <source>
        <dbReference type="ARBA" id="ARBA00023004"/>
    </source>
</evidence>
<dbReference type="Gene3D" id="2.102.10.10">
    <property type="entry name" value="Rieske [2Fe-2S] iron-sulphur domain"/>
    <property type="match status" value="1"/>
</dbReference>
<evidence type="ECO:0000259" key="7">
    <source>
        <dbReference type="PROSITE" id="PS51296"/>
    </source>
</evidence>
<protein>
    <submittedName>
        <fullName evidence="8">Nitrite reductase</fullName>
    </submittedName>
</protein>
<evidence type="ECO:0000256" key="1">
    <source>
        <dbReference type="ARBA" id="ARBA00022714"/>
    </source>
</evidence>
<keyword evidence="2" id="KW-0479">Metal-binding</keyword>
<dbReference type="RefSeq" id="WP_096237718.1">
    <property type="nucleotide sequence ID" value="NZ_CP023422.1"/>
</dbReference>
<gene>
    <name evidence="8" type="ORF">CNX70_24780</name>
</gene>
<evidence type="ECO:0000313" key="8">
    <source>
        <dbReference type="EMBL" id="ATD63002.1"/>
    </source>
</evidence>
<keyword evidence="3" id="KW-0560">Oxidoreductase</keyword>
<dbReference type="KEGG" id="jsv:CNX70_24780"/>
<organism evidence="8 9">
    <name type="scientific">Janthinobacterium svalbardensis</name>
    <dbReference type="NCBI Taxonomy" id="368607"/>
    <lineage>
        <taxon>Bacteria</taxon>
        <taxon>Pseudomonadati</taxon>
        <taxon>Pseudomonadota</taxon>
        <taxon>Betaproteobacteria</taxon>
        <taxon>Burkholderiales</taxon>
        <taxon>Oxalobacteraceae</taxon>
        <taxon>Janthinobacterium</taxon>
    </lineage>
</organism>
<evidence type="ECO:0000256" key="6">
    <source>
        <dbReference type="ARBA" id="ARBA00023063"/>
    </source>
</evidence>
<dbReference type="InterPro" id="IPR036922">
    <property type="entry name" value="Rieske_2Fe-2S_sf"/>
</dbReference>